<protein>
    <submittedName>
        <fullName evidence="1">Uncharacterized protein</fullName>
    </submittedName>
</protein>
<keyword evidence="2" id="KW-1185">Reference proteome</keyword>
<dbReference type="AlphaFoldDB" id="A0A133UBQ5"/>
<name>A0A133UBQ5_9EURY</name>
<evidence type="ECO:0000313" key="2">
    <source>
        <dbReference type="Proteomes" id="UP000070163"/>
    </source>
</evidence>
<proteinExistence type="predicted"/>
<gene>
    <name evidence="1" type="ORF">AKJ57_00615</name>
</gene>
<dbReference type="EMBL" id="LHXJ01000004">
    <property type="protein sequence ID" value="KXA91621.1"/>
    <property type="molecule type" value="Genomic_DNA"/>
</dbReference>
<reference evidence="1 2" key="1">
    <citation type="journal article" date="2016" name="Sci. Rep.">
        <title>Metabolic traits of an uncultured archaeal lineage -MSBL1- from brine pools of the Red Sea.</title>
        <authorList>
            <person name="Mwirichia R."/>
            <person name="Alam I."/>
            <person name="Rashid M."/>
            <person name="Vinu M."/>
            <person name="Ba-Alawi W."/>
            <person name="Anthony Kamau A."/>
            <person name="Kamanda Ngugi D."/>
            <person name="Goker M."/>
            <person name="Klenk H.P."/>
            <person name="Bajic V."/>
            <person name="Stingl U."/>
        </authorList>
    </citation>
    <scope>NUCLEOTIDE SEQUENCE [LARGE SCALE GENOMIC DNA]</scope>
    <source>
        <strain evidence="1">SCGC-AAA259A05</strain>
    </source>
</reference>
<sequence length="83" mass="9603">MGHSDVDWIAEKASELLMDKVEEAPLDEEDINLAFEIFAEPRLKKISDSFSDKSEYTEAANKIRVKLHEVAKELNEEHWGEKQ</sequence>
<accession>A0A133UBQ5</accession>
<evidence type="ECO:0000313" key="1">
    <source>
        <dbReference type="EMBL" id="KXA91621.1"/>
    </source>
</evidence>
<organism evidence="1 2">
    <name type="scientific">candidate division MSBL1 archaeon SCGC-AAA259A05</name>
    <dbReference type="NCBI Taxonomy" id="1698259"/>
    <lineage>
        <taxon>Archaea</taxon>
        <taxon>Methanobacteriati</taxon>
        <taxon>Methanobacteriota</taxon>
        <taxon>candidate division MSBL1</taxon>
    </lineage>
</organism>
<dbReference type="Proteomes" id="UP000070163">
    <property type="component" value="Unassembled WGS sequence"/>
</dbReference>
<comment type="caution">
    <text evidence="1">The sequence shown here is derived from an EMBL/GenBank/DDBJ whole genome shotgun (WGS) entry which is preliminary data.</text>
</comment>